<organism evidence="1 2">
    <name type="scientific">Amborella trichopoda</name>
    <dbReference type="NCBI Taxonomy" id="13333"/>
    <lineage>
        <taxon>Eukaryota</taxon>
        <taxon>Viridiplantae</taxon>
        <taxon>Streptophyta</taxon>
        <taxon>Embryophyta</taxon>
        <taxon>Tracheophyta</taxon>
        <taxon>Spermatophyta</taxon>
        <taxon>Magnoliopsida</taxon>
        <taxon>Amborellales</taxon>
        <taxon>Amborellaceae</taxon>
        <taxon>Amborella</taxon>
    </lineage>
</organism>
<keyword evidence="2" id="KW-1185">Reference proteome</keyword>
<name>U5CVH2_AMBTC</name>
<evidence type="ECO:0000313" key="2">
    <source>
        <dbReference type="Proteomes" id="UP000017836"/>
    </source>
</evidence>
<protein>
    <submittedName>
        <fullName evidence="1">Uncharacterized protein</fullName>
    </submittedName>
</protein>
<dbReference type="Proteomes" id="UP000017836">
    <property type="component" value="Unassembled WGS sequence"/>
</dbReference>
<sequence length="102" mass="10873">MTASIACPSFFTVTPSSSTDDSLYCRPLLFHCCTFFIKPLQLQQTTQLPSPPLMTPSLPAAILLLTPPATLLNEIQAAVAAARSSSRPKPALPSSSYHQVVA</sequence>
<dbReference type="AlphaFoldDB" id="U5CVH2"/>
<accession>U5CVH2</accession>
<dbReference type="Gramene" id="ERN17326">
    <property type="protein sequence ID" value="ERN17326"/>
    <property type="gene ID" value="AMTR_s00037p00104020"/>
</dbReference>
<gene>
    <name evidence="1" type="ORF">AMTR_s00037p00104020</name>
</gene>
<evidence type="ECO:0000313" key="1">
    <source>
        <dbReference type="EMBL" id="ERN17326.1"/>
    </source>
</evidence>
<dbReference type="HOGENOM" id="CLU_2281212_0_0_1"/>
<proteinExistence type="predicted"/>
<dbReference type="EMBL" id="KI392350">
    <property type="protein sequence ID" value="ERN17326.1"/>
    <property type="molecule type" value="Genomic_DNA"/>
</dbReference>
<reference evidence="2" key="1">
    <citation type="journal article" date="2013" name="Science">
        <title>The Amborella genome and the evolution of flowering plants.</title>
        <authorList>
            <consortium name="Amborella Genome Project"/>
        </authorList>
    </citation>
    <scope>NUCLEOTIDE SEQUENCE [LARGE SCALE GENOMIC DNA]</scope>
</reference>